<feature type="transmembrane region" description="Helical" evidence="1">
    <location>
        <begin position="56"/>
        <end position="76"/>
    </location>
</feature>
<keyword evidence="1" id="KW-1133">Transmembrane helix</keyword>
<feature type="transmembrane region" description="Helical" evidence="1">
    <location>
        <begin position="139"/>
        <end position="161"/>
    </location>
</feature>
<dbReference type="AlphaFoldDB" id="A0A6J6EK07"/>
<evidence type="ECO:0000256" key="1">
    <source>
        <dbReference type="SAM" id="Phobius"/>
    </source>
</evidence>
<keyword evidence="1" id="KW-0812">Transmembrane</keyword>
<name>A0A6J6EK07_9ZZZZ</name>
<proteinExistence type="predicted"/>
<reference evidence="2" key="1">
    <citation type="submission" date="2020-05" db="EMBL/GenBank/DDBJ databases">
        <authorList>
            <person name="Chiriac C."/>
            <person name="Salcher M."/>
            <person name="Ghai R."/>
            <person name="Kavagutti S V."/>
        </authorList>
    </citation>
    <scope>NUCLEOTIDE SEQUENCE</scope>
</reference>
<sequence length="260" mass="26901">MSLVFAISATLAVAGALGMLLSKRAVHSALFVALTMISLAVLYLQLSAPFLGMVQIIVYTGAVMMLFLFVLMIVGVDSSDSLTETLRGQRVAAIAVAVALGLLLTSSIGGAVIASGNSLDSTIAGGNVQAIANLMFGKYVLALEVTAALLVTAAVGAMVLAHRERITPKLNQREQQQARFADYALTGKHPGPLPPSGVYARHNAVDTPALLPDGSIAANSVPAPLQARGSVREVDQVDSQQIVDLSQGNVVIEGGDDGRN</sequence>
<dbReference type="GO" id="GO:0008137">
    <property type="term" value="F:NADH dehydrogenase (ubiquinone) activity"/>
    <property type="evidence" value="ECO:0007669"/>
    <property type="project" value="InterPro"/>
</dbReference>
<dbReference type="PANTHER" id="PTHR33269:SF19">
    <property type="entry name" value="NADH-QUINONE OXIDOREDUCTASE SUBUNIT J"/>
    <property type="match status" value="1"/>
</dbReference>
<dbReference type="Gene3D" id="1.20.120.1200">
    <property type="entry name" value="NADH-ubiquinone/plastoquinone oxidoreductase chain 6, subunit NuoJ"/>
    <property type="match status" value="1"/>
</dbReference>
<accession>A0A6J6EK07</accession>
<gene>
    <name evidence="2" type="ORF">UFOPK1726_00577</name>
</gene>
<dbReference type="Pfam" id="PF00499">
    <property type="entry name" value="Oxidored_q3"/>
    <property type="match status" value="1"/>
</dbReference>
<organism evidence="2">
    <name type="scientific">freshwater metagenome</name>
    <dbReference type="NCBI Taxonomy" id="449393"/>
    <lineage>
        <taxon>unclassified sequences</taxon>
        <taxon>metagenomes</taxon>
        <taxon>ecological metagenomes</taxon>
    </lineage>
</organism>
<dbReference type="InterPro" id="IPR042106">
    <property type="entry name" value="Nuo/plastoQ_OxRdtase_6_NuoJ"/>
</dbReference>
<keyword evidence="1" id="KW-0472">Membrane</keyword>
<evidence type="ECO:0000313" key="2">
    <source>
        <dbReference type="EMBL" id="CAB4576156.1"/>
    </source>
</evidence>
<dbReference type="PANTHER" id="PTHR33269">
    <property type="entry name" value="NADH-UBIQUINONE OXIDOREDUCTASE CHAIN 6"/>
    <property type="match status" value="1"/>
</dbReference>
<feature type="transmembrane region" description="Helical" evidence="1">
    <location>
        <begin position="26"/>
        <end position="44"/>
    </location>
</feature>
<dbReference type="InterPro" id="IPR001457">
    <property type="entry name" value="NADH_UbQ/plastoQ_OxRdtase_su6"/>
</dbReference>
<feature type="transmembrane region" description="Helical" evidence="1">
    <location>
        <begin position="91"/>
        <end position="114"/>
    </location>
</feature>
<dbReference type="EMBL" id="CAEZTT010000053">
    <property type="protein sequence ID" value="CAB4576156.1"/>
    <property type="molecule type" value="Genomic_DNA"/>
</dbReference>
<dbReference type="NCBIfam" id="NF005165">
    <property type="entry name" value="PRK06638.1-5"/>
    <property type="match status" value="1"/>
</dbReference>
<protein>
    <submittedName>
        <fullName evidence="2">Unannotated protein</fullName>
    </submittedName>
</protein>